<evidence type="ECO:0000256" key="1">
    <source>
        <dbReference type="SAM" id="MobiDB-lite"/>
    </source>
</evidence>
<name>A0A4Z2HM56_9TELE</name>
<accession>A0A4Z2HM56</accession>
<organism evidence="2 3">
    <name type="scientific">Liparis tanakae</name>
    <name type="common">Tanaka's snailfish</name>
    <dbReference type="NCBI Taxonomy" id="230148"/>
    <lineage>
        <taxon>Eukaryota</taxon>
        <taxon>Metazoa</taxon>
        <taxon>Chordata</taxon>
        <taxon>Craniata</taxon>
        <taxon>Vertebrata</taxon>
        <taxon>Euteleostomi</taxon>
        <taxon>Actinopterygii</taxon>
        <taxon>Neopterygii</taxon>
        <taxon>Teleostei</taxon>
        <taxon>Neoteleostei</taxon>
        <taxon>Acanthomorphata</taxon>
        <taxon>Eupercaria</taxon>
        <taxon>Perciformes</taxon>
        <taxon>Cottioidei</taxon>
        <taxon>Cottales</taxon>
        <taxon>Liparidae</taxon>
        <taxon>Liparis</taxon>
    </lineage>
</organism>
<sequence>MLLVPAETERDPTLSLQAALSLFLPSRKALKRAQHHRGVQIPVQCPARPPGATPSPALQLVPSGSSWGPICGSEGRSQEFRKGSDGASFDASLMETN</sequence>
<protein>
    <submittedName>
        <fullName evidence="2">Uncharacterized protein</fullName>
    </submittedName>
</protein>
<evidence type="ECO:0000313" key="3">
    <source>
        <dbReference type="Proteomes" id="UP000314294"/>
    </source>
</evidence>
<proteinExistence type="predicted"/>
<feature type="region of interest" description="Disordered" evidence="1">
    <location>
        <begin position="35"/>
        <end position="97"/>
    </location>
</feature>
<dbReference type="AlphaFoldDB" id="A0A4Z2HM56"/>
<dbReference type="Proteomes" id="UP000314294">
    <property type="component" value="Unassembled WGS sequence"/>
</dbReference>
<dbReference type="EMBL" id="SRLO01000213">
    <property type="protein sequence ID" value="TNN66837.1"/>
    <property type="molecule type" value="Genomic_DNA"/>
</dbReference>
<gene>
    <name evidence="2" type="ORF">EYF80_022906</name>
</gene>
<evidence type="ECO:0000313" key="2">
    <source>
        <dbReference type="EMBL" id="TNN66837.1"/>
    </source>
</evidence>
<comment type="caution">
    <text evidence="2">The sequence shown here is derived from an EMBL/GenBank/DDBJ whole genome shotgun (WGS) entry which is preliminary data.</text>
</comment>
<reference evidence="2 3" key="1">
    <citation type="submission" date="2019-03" db="EMBL/GenBank/DDBJ databases">
        <title>First draft genome of Liparis tanakae, snailfish: a comprehensive survey of snailfish specific genes.</title>
        <authorList>
            <person name="Kim W."/>
            <person name="Song I."/>
            <person name="Jeong J.-H."/>
            <person name="Kim D."/>
            <person name="Kim S."/>
            <person name="Ryu S."/>
            <person name="Song J.Y."/>
            <person name="Lee S.K."/>
        </authorList>
    </citation>
    <scope>NUCLEOTIDE SEQUENCE [LARGE SCALE GENOMIC DNA]</scope>
    <source>
        <tissue evidence="2">Muscle</tissue>
    </source>
</reference>
<keyword evidence="3" id="KW-1185">Reference proteome</keyword>